<name>C0W0J6_9ACTO</name>
<dbReference type="InterPro" id="IPR011708">
    <property type="entry name" value="DNA_pol3_alpha_NTPase_dom"/>
</dbReference>
<organism evidence="10 11">
    <name type="scientific">Gleimia coleocanis DSM 15436</name>
    <dbReference type="NCBI Taxonomy" id="525245"/>
    <lineage>
        <taxon>Bacteria</taxon>
        <taxon>Bacillati</taxon>
        <taxon>Actinomycetota</taxon>
        <taxon>Actinomycetes</taxon>
        <taxon>Actinomycetales</taxon>
        <taxon>Actinomycetaceae</taxon>
        <taxon>Gleimia</taxon>
    </lineage>
</organism>
<evidence type="ECO:0000259" key="8">
    <source>
        <dbReference type="Pfam" id="PF07733"/>
    </source>
</evidence>
<dbReference type="Proteomes" id="UP000010301">
    <property type="component" value="Unassembled WGS sequence"/>
</dbReference>
<keyword evidence="7" id="KW-0234">DNA repair</keyword>
<dbReference type="InterPro" id="IPR040982">
    <property type="entry name" value="DNA_pol3_finger"/>
</dbReference>
<dbReference type="RefSeq" id="WP_006546846.1">
    <property type="nucleotide sequence ID" value="NZ_DS999543.1"/>
</dbReference>
<dbReference type="Pfam" id="PF17657">
    <property type="entry name" value="DNA_pol3_finger"/>
    <property type="match status" value="1"/>
</dbReference>
<sequence length="583" mass="65443">MRQALEAGGLEAGKRQLDFLSEVFSRKLAVESTLVTERDREYVSQQLGLLAKQADLPLVATTAARAADLRSLRKSHVLRAIQMQGSLSQVEPFLEAFLPILRSAADMVQIHKYHPEAVTNAAQLAGEIAFDFRLLAPQLPVGQVSAGETETAWLRKCAYEGAKLRYDSRAENRKAWETIDHELKIIANLGFCGYFLIVKEIVDFCKANDILCQGRGSAANSAVCYALGITAVDAVYHRLMFERFLSPDRSGPPDIDIDIEAKRREEVIQHVFEKYGRHNAAQVANVITYRHRSAIRDAAKAFGFSEEIALQWDKEYCAEAGLVKFVLLGLGMLTALRRMFSALEKQGYVQADGRKLDLYSLPAEDPQVCDLLCADDTVGVFQVESRAQMNTLPRLRPRCFYDLVVEVVLIRPGPIQGNAVNPYLRRCLGKEPVRYVDELLKPILERTLGVPFFQEQLMQIAVEAAGFSAAEADQLRKAMGSKRSEERMRKLKPQLYAGLAQNGIVGERAEEIFEYFSGFAEFSFPESHAFSFAYIVYASAWMKVHFPHEFYASIIASQPMGFYSVYSLVADAHRRGVRVLPRM</sequence>
<dbReference type="GO" id="GO:0006281">
    <property type="term" value="P:DNA repair"/>
    <property type="evidence" value="ECO:0007669"/>
    <property type="project" value="UniProtKB-KW"/>
</dbReference>
<keyword evidence="11" id="KW-1185">Reference proteome</keyword>
<keyword evidence="6" id="KW-0239">DNA-directed DNA polymerase</keyword>
<evidence type="ECO:0000313" key="11">
    <source>
        <dbReference type="Proteomes" id="UP000010301"/>
    </source>
</evidence>
<evidence type="ECO:0000256" key="2">
    <source>
        <dbReference type="ARBA" id="ARBA00022679"/>
    </source>
</evidence>
<dbReference type="InterPro" id="IPR004805">
    <property type="entry name" value="DnaE2/DnaE/PolC"/>
</dbReference>
<comment type="caution">
    <text evidence="10">The sequence shown here is derived from an EMBL/GenBank/DDBJ whole genome shotgun (WGS) entry which is preliminary data.</text>
</comment>
<keyword evidence="2 10" id="KW-0808">Transferase</keyword>
<protein>
    <submittedName>
        <fullName evidence="10">DNA polymerase III, alpha subunit</fullName>
        <ecNumber evidence="10">2.7.7.7</ecNumber>
    </submittedName>
</protein>
<keyword evidence="1" id="KW-0963">Cytoplasm</keyword>
<accession>C0W0J6</accession>
<dbReference type="HOGENOM" id="CLU_001600_4_4_11"/>
<evidence type="ECO:0000256" key="5">
    <source>
        <dbReference type="ARBA" id="ARBA00022763"/>
    </source>
</evidence>
<dbReference type="GO" id="GO:0003887">
    <property type="term" value="F:DNA-directed DNA polymerase activity"/>
    <property type="evidence" value="ECO:0007669"/>
    <property type="project" value="UniProtKB-KW"/>
</dbReference>
<evidence type="ECO:0000256" key="1">
    <source>
        <dbReference type="ARBA" id="ARBA00022490"/>
    </source>
</evidence>
<dbReference type="Pfam" id="PF07733">
    <property type="entry name" value="DNA_pol3_alpha"/>
    <property type="match status" value="1"/>
</dbReference>
<feature type="domain" description="Bacterial DNA polymerase III alpha subunit NTPase" evidence="8">
    <location>
        <begin position="153"/>
        <end position="318"/>
    </location>
</feature>
<feature type="domain" description="DNA polymerase III alpha subunit finger" evidence="9">
    <location>
        <begin position="332"/>
        <end position="503"/>
    </location>
</feature>
<gene>
    <name evidence="10" type="ORF">HMPREF0044_1074</name>
</gene>
<dbReference type="GO" id="GO:0006260">
    <property type="term" value="P:DNA replication"/>
    <property type="evidence" value="ECO:0007669"/>
    <property type="project" value="UniProtKB-KW"/>
</dbReference>
<reference evidence="10 11" key="1">
    <citation type="submission" date="2009-01" db="EMBL/GenBank/DDBJ databases">
        <authorList>
            <person name="Qin X."/>
            <person name="Bachman B."/>
            <person name="Battles P."/>
            <person name="Bell A."/>
            <person name="Bess C."/>
            <person name="Bickham C."/>
            <person name="Chaboub L."/>
            <person name="Chen D."/>
            <person name="Coyle M."/>
            <person name="Deiros D.R."/>
            <person name="Dinh H."/>
            <person name="Forbes L."/>
            <person name="Fowler G."/>
            <person name="Francisco L."/>
            <person name="Fu Q."/>
            <person name="Gubbala S."/>
            <person name="Hale W."/>
            <person name="Han Y."/>
            <person name="Hemphill L."/>
            <person name="Highlander S.K."/>
            <person name="Hirani K."/>
            <person name="Hogues M."/>
            <person name="Jackson L."/>
            <person name="Jakkamsetti A."/>
            <person name="Javaid M."/>
            <person name="Jiang H."/>
            <person name="Korchina V."/>
            <person name="Kovar C."/>
            <person name="Lara F."/>
            <person name="Lee S."/>
            <person name="Mata R."/>
            <person name="Mathew T."/>
            <person name="Moen C."/>
            <person name="Morales K."/>
            <person name="Munidasa M."/>
            <person name="Nazareth L."/>
            <person name="Ngo R."/>
            <person name="Nguyen L."/>
            <person name="Okwuonu G."/>
            <person name="Ongeri F."/>
            <person name="Patil S."/>
            <person name="Petrosino J."/>
            <person name="Pham C."/>
            <person name="Pham P."/>
            <person name="Pu L.-L."/>
            <person name="Puazo M."/>
            <person name="Raj R."/>
            <person name="Reid J."/>
            <person name="Rouhana J."/>
            <person name="Saada N."/>
            <person name="Shang Y."/>
            <person name="Simmons D."/>
            <person name="Thornton R."/>
            <person name="Warren J."/>
            <person name="Weissenberger G."/>
            <person name="Zhang J."/>
            <person name="Zhang L."/>
            <person name="Zhou C."/>
            <person name="Zhu D."/>
            <person name="Muzny D."/>
            <person name="Worley K."/>
            <person name="Gibbs R."/>
        </authorList>
    </citation>
    <scope>NUCLEOTIDE SEQUENCE [LARGE SCALE GENOMIC DNA]</scope>
    <source>
        <strain evidence="10 11">DSM 15436</strain>
    </source>
</reference>
<dbReference type="Gene3D" id="3.20.20.140">
    <property type="entry name" value="Metal-dependent hydrolases"/>
    <property type="match status" value="1"/>
</dbReference>
<dbReference type="PANTHER" id="PTHR32294:SF4">
    <property type="entry name" value="ERROR-PRONE DNA POLYMERASE"/>
    <property type="match status" value="1"/>
</dbReference>
<evidence type="ECO:0000256" key="3">
    <source>
        <dbReference type="ARBA" id="ARBA00022695"/>
    </source>
</evidence>
<keyword evidence="3 10" id="KW-0548">Nucleotidyltransferase</keyword>
<evidence type="ECO:0000259" key="9">
    <source>
        <dbReference type="Pfam" id="PF17657"/>
    </source>
</evidence>
<evidence type="ECO:0000313" key="10">
    <source>
        <dbReference type="EMBL" id="EEH64055.1"/>
    </source>
</evidence>
<dbReference type="AlphaFoldDB" id="C0W0J6"/>
<dbReference type="GO" id="GO:0008408">
    <property type="term" value="F:3'-5' exonuclease activity"/>
    <property type="evidence" value="ECO:0007669"/>
    <property type="project" value="InterPro"/>
</dbReference>
<keyword evidence="5" id="KW-0227">DNA damage</keyword>
<evidence type="ECO:0000256" key="6">
    <source>
        <dbReference type="ARBA" id="ARBA00022932"/>
    </source>
</evidence>
<evidence type="ECO:0000256" key="7">
    <source>
        <dbReference type="ARBA" id="ARBA00023204"/>
    </source>
</evidence>
<dbReference type="STRING" id="525245.HMPREF0044_1074"/>
<dbReference type="eggNOG" id="COG0587">
    <property type="taxonomic scope" value="Bacteria"/>
</dbReference>
<dbReference type="EC" id="2.7.7.7" evidence="10"/>
<keyword evidence="4" id="KW-0235">DNA replication</keyword>
<dbReference type="EMBL" id="ACFG01000030">
    <property type="protein sequence ID" value="EEH64055.1"/>
    <property type="molecule type" value="Genomic_DNA"/>
</dbReference>
<proteinExistence type="predicted"/>
<evidence type="ECO:0000256" key="4">
    <source>
        <dbReference type="ARBA" id="ARBA00022705"/>
    </source>
</evidence>
<dbReference type="PANTHER" id="PTHR32294">
    <property type="entry name" value="DNA POLYMERASE III SUBUNIT ALPHA"/>
    <property type="match status" value="1"/>
</dbReference>